<feature type="compositionally biased region" description="Low complexity" evidence="1">
    <location>
        <begin position="148"/>
        <end position="163"/>
    </location>
</feature>
<feature type="compositionally biased region" description="Low complexity" evidence="1">
    <location>
        <begin position="49"/>
        <end position="58"/>
    </location>
</feature>
<feature type="region of interest" description="Disordered" evidence="1">
    <location>
        <begin position="137"/>
        <end position="178"/>
    </location>
</feature>
<gene>
    <name evidence="2" type="ORF">DM02DRAFT_678155</name>
</gene>
<accession>A0A2V1CZZ9</accession>
<feature type="non-terminal residue" evidence="2">
    <location>
        <position position="178"/>
    </location>
</feature>
<keyword evidence="3" id="KW-1185">Reference proteome</keyword>
<evidence type="ECO:0000313" key="2">
    <source>
        <dbReference type="EMBL" id="PVH91301.1"/>
    </source>
</evidence>
<reference evidence="2 3" key="1">
    <citation type="journal article" date="2018" name="Sci. Rep.">
        <title>Comparative genomics provides insights into the lifestyle and reveals functional heterogeneity of dark septate endophytic fungi.</title>
        <authorList>
            <person name="Knapp D.G."/>
            <person name="Nemeth J.B."/>
            <person name="Barry K."/>
            <person name="Hainaut M."/>
            <person name="Henrissat B."/>
            <person name="Johnson J."/>
            <person name="Kuo A."/>
            <person name="Lim J.H.P."/>
            <person name="Lipzen A."/>
            <person name="Nolan M."/>
            <person name="Ohm R.A."/>
            <person name="Tamas L."/>
            <person name="Grigoriev I.V."/>
            <person name="Spatafora J.W."/>
            <person name="Nagy L.G."/>
            <person name="Kovacs G.M."/>
        </authorList>
    </citation>
    <scope>NUCLEOTIDE SEQUENCE [LARGE SCALE GENOMIC DNA]</scope>
    <source>
        <strain evidence="2 3">DSE2036</strain>
    </source>
</reference>
<organism evidence="2 3">
    <name type="scientific">Periconia macrospinosa</name>
    <dbReference type="NCBI Taxonomy" id="97972"/>
    <lineage>
        <taxon>Eukaryota</taxon>
        <taxon>Fungi</taxon>
        <taxon>Dikarya</taxon>
        <taxon>Ascomycota</taxon>
        <taxon>Pezizomycotina</taxon>
        <taxon>Dothideomycetes</taxon>
        <taxon>Pleosporomycetidae</taxon>
        <taxon>Pleosporales</taxon>
        <taxon>Massarineae</taxon>
        <taxon>Periconiaceae</taxon>
        <taxon>Periconia</taxon>
    </lineage>
</organism>
<sequence>MATTSNLPGTSSKASLHFYHSSSLLQSFSICPQREKRWPGASDATSQESSSNRTTISTRRSRVPVNMGIKHSIIDLTGGDDDDSPITVFDQRSESSEPSPTDSTTNSPAITNEPRISSPLHPDTSAALGTASNVVSYPIRQSSRNPASLTSILSDTSPSSTSLREPRDIIGRPIESGY</sequence>
<feature type="compositionally biased region" description="Polar residues" evidence="1">
    <location>
        <begin position="137"/>
        <end position="147"/>
    </location>
</feature>
<dbReference type="AlphaFoldDB" id="A0A2V1CZZ9"/>
<feature type="region of interest" description="Disordered" evidence="1">
    <location>
        <begin position="36"/>
        <end position="125"/>
    </location>
</feature>
<dbReference type="Proteomes" id="UP000244855">
    <property type="component" value="Unassembled WGS sequence"/>
</dbReference>
<protein>
    <submittedName>
        <fullName evidence="2">Uncharacterized protein</fullName>
    </submittedName>
</protein>
<proteinExistence type="predicted"/>
<evidence type="ECO:0000313" key="3">
    <source>
        <dbReference type="Proteomes" id="UP000244855"/>
    </source>
</evidence>
<feature type="compositionally biased region" description="Low complexity" evidence="1">
    <location>
        <begin position="96"/>
        <end position="108"/>
    </location>
</feature>
<evidence type="ECO:0000256" key="1">
    <source>
        <dbReference type="SAM" id="MobiDB-lite"/>
    </source>
</evidence>
<dbReference type="EMBL" id="KZ805900">
    <property type="protein sequence ID" value="PVH91301.1"/>
    <property type="molecule type" value="Genomic_DNA"/>
</dbReference>
<name>A0A2V1CZZ9_9PLEO</name>